<dbReference type="InterPro" id="IPR000182">
    <property type="entry name" value="GNAT_dom"/>
</dbReference>
<proteinExistence type="predicted"/>
<dbReference type="InterPro" id="IPR016181">
    <property type="entry name" value="Acyl_CoA_acyltransferase"/>
</dbReference>
<reference evidence="3" key="1">
    <citation type="submission" date="2018-08" db="EMBL/GenBank/DDBJ databases">
        <authorList>
            <person name="Blom J."/>
        </authorList>
    </citation>
    <scope>NUCLEOTIDE SEQUENCE [LARGE SCALE GENOMIC DNA]</scope>
    <source>
        <strain evidence="3">CCOS 865</strain>
    </source>
</reference>
<gene>
    <name evidence="2" type="ORF">CCOS865_04931</name>
</gene>
<evidence type="ECO:0000313" key="3">
    <source>
        <dbReference type="Proteomes" id="UP000263595"/>
    </source>
</evidence>
<dbReference type="SUPFAM" id="SSF55729">
    <property type="entry name" value="Acyl-CoA N-acyltransferases (Nat)"/>
    <property type="match status" value="1"/>
</dbReference>
<keyword evidence="3" id="KW-1185">Reference proteome</keyword>
<evidence type="ECO:0000313" key="2">
    <source>
        <dbReference type="EMBL" id="SYX92641.1"/>
    </source>
</evidence>
<evidence type="ECO:0000259" key="1">
    <source>
        <dbReference type="PROSITE" id="PS51186"/>
    </source>
</evidence>
<feature type="domain" description="N-acetyltransferase" evidence="1">
    <location>
        <begin position="25"/>
        <end position="180"/>
    </location>
</feature>
<dbReference type="Gene3D" id="3.40.630.30">
    <property type="match status" value="1"/>
</dbReference>
<dbReference type="EMBL" id="UNOZ01000035">
    <property type="protein sequence ID" value="SYX92641.1"/>
    <property type="molecule type" value="Genomic_DNA"/>
</dbReference>
<dbReference type="Pfam" id="PF00583">
    <property type="entry name" value="Acetyltransf_1"/>
    <property type="match status" value="1"/>
</dbReference>
<organism evidence="2 3">
    <name type="scientific">Pseudomonas reidholzensis</name>
    <dbReference type="NCBI Taxonomy" id="1785162"/>
    <lineage>
        <taxon>Bacteria</taxon>
        <taxon>Pseudomonadati</taxon>
        <taxon>Pseudomonadota</taxon>
        <taxon>Gammaproteobacteria</taxon>
        <taxon>Pseudomonadales</taxon>
        <taxon>Pseudomonadaceae</taxon>
        <taxon>Pseudomonas</taxon>
    </lineage>
</organism>
<accession>A0A383S1S4</accession>
<keyword evidence="2" id="KW-0808">Transferase</keyword>
<sequence length="180" mass="19458">MSRYTADSAPHAVGGHPVSTAVQLIDYRDLNPAQRAQLSAIQLLPEQLQYAGDVASALYLLLSCNSDQRRAVALLLDDVPRAFLLLQCGAFLPAWAAADAATITALQVDHRFQGRGVGRACLQALPGLVQAMWPDVCRLQLSVDRANHAGLAFYQATGWQDTGEGYRARSGYECCLTLTL</sequence>
<protein>
    <submittedName>
        <fullName evidence="2">GCN5-related N-acetyltransferase</fullName>
    </submittedName>
</protein>
<dbReference type="PROSITE" id="PS51186">
    <property type="entry name" value="GNAT"/>
    <property type="match status" value="1"/>
</dbReference>
<dbReference type="AlphaFoldDB" id="A0A383S1S4"/>
<name>A0A383S1S4_9PSED</name>
<dbReference type="GO" id="GO:0016747">
    <property type="term" value="F:acyltransferase activity, transferring groups other than amino-acyl groups"/>
    <property type="evidence" value="ECO:0007669"/>
    <property type="project" value="InterPro"/>
</dbReference>
<dbReference type="Proteomes" id="UP000263595">
    <property type="component" value="Unassembled WGS sequence"/>
</dbReference>